<dbReference type="PATRIC" id="fig|1121405.3.peg.3352"/>
<evidence type="ECO:0000313" key="11">
    <source>
        <dbReference type="Proteomes" id="UP000014977"/>
    </source>
</evidence>
<feature type="transmembrane region" description="Helical" evidence="9">
    <location>
        <begin position="473"/>
        <end position="493"/>
    </location>
</feature>
<evidence type="ECO:0000256" key="1">
    <source>
        <dbReference type="ARBA" id="ARBA00004651"/>
    </source>
</evidence>
<organism evidence="10 11">
    <name type="scientific">Desulfococcus multivorans DSM 2059</name>
    <dbReference type="NCBI Taxonomy" id="1121405"/>
    <lineage>
        <taxon>Bacteria</taxon>
        <taxon>Pseudomonadati</taxon>
        <taxon>Thermodesulfobacteriota</taxon>
        <taxon>Desulfobacteria</taxon>
        <taxon>Desulfobacterales</taxon>
        <taxon>Desulfococcaceae</taxon>
        <taxon>Desulfococcus</taxon>
    </lineage>
</organism>
<keyword evidence="11" id="KW-1185">Reference proteome</keyword>
<feature type="transmembrane region" description="Helical" evidence="9">
    <location>
        <begin position="349"/>
        <end position="367"/>
    </location>
</feature>
<dbReference type="GO" id="GO:0005886">
    <property type="term" value="C:plasma membrane"/>
    <property type="evidence" value="ECO:0007669"/>
    <property type="project" value="UniProtKB-SubCell"/>
</dbReference>
<feature type="transmembrane region" description="Helical" evidence="9">
    <location>
        <begin position="187"/>
        <end position="211"/>
    </location>
</feature>
<feature type="transmembrane region" description="Helical" evidence="9">
    <location>
        <begin position="320"/>
        <end position="337"/>
    </location>
</feature>
<evidence type="ECO:0000256" key="4">
    <source>
        <dbReference type="ARBA" id="ARBA00022475"/>
    </source>
</evidence>
<proteinExistence type="inferred from homology"/>
<feature type="transmembrane region" description="Helical" evidence="9">
    <location>
        <begin position="253"/>
        <end position="273"/>
    </location>
</feature>
<reference evidence="10 11" key="1">
    <citation type="journal article" date="2013" name="Genome Announc.">
        <title>Draft genome sequences for three mercury-methylating, sulfate-reducing bacteria.</title>
        <authorList>
            <person name="Brown S.D."/>
            <person name="Hurt R.A.Jr."/>
            <person name="Gilmour C.C."/>
            <person name="Elias D.A."/>
        </authorList>
    </citation>
    <scope>NUCLEOTIDE SEQUENCE [LARGE SCALE GENOMIC DNA]</scope>
    <source>
        <strain evidence="10 11">DSM 2059</strain>
    </source>
</reference>
<evidence type="ECO:0000313" key="10">
    <source>
        <dbReference type="EMBL" id="EPR35932.1"/>
    </source>
</evidence>
<dbReference type="PANTHER" id="PTHR30047:SF7">
    <property type="entry name" value="HIGH-AFFINITY CHOLINE TRANSPORT PROTEIN"/>
    <property type="match status" value="1"/>
</dbReference>
<dbReference type="eggNOG" id="COG1292">
    <property type="taxonomic scope" value="Bacteria"/>
</dbReference>
<evidence type="ECO:0000256" key="8">
    <source>
        <dbReference type="SAM" id="MobiDB-lite"/>
    </source>
</evidence>
<keyword evidence="5 9" id="KW-0812">Transmembrane</keyword>
<dbReference type="PANTHER" id="PTHR30047">
    <property type="entry name" value="HIGH-AFFINITY CHOLINE TRANSPORT PROTEIN-RELATED"/>
    <property type="match status" value="1"/>
</dbReference>
<feature type="compositionally biased region" description="Low complexity" evidence="8">
    <location>
        <begin position="515"/>
        <end position="528"/>
    </location>
</feature>
<feature type="transmembrane region" description="Helical" evidence="9">
    <location>
        <begin position="141"/>
        <end position="159"/>
    </location>
</feature>
<evidence type="ECO:0000256" key="9">
    <source>
        <dbReference type="SAM" id="Phobius"/>
    </source>
</evidence>
<keyword evidence="3" id="KW-0813">Transport</keyword>
<evidence type="ECO:0000256" key="3">
    <source>
        <dbReference type="ARBA" id="ARBA00022448"/>
    </source>
</evidence>
<feature type="transmembrane region" description="Helical" evidence="9">
    <location>
        <begin position="49"/>
        <end position="67"/>
    </location>
</feature>
<comment type="caution">
    <text evidence="10">The sequence shown here is derived from an EMBL/GenBank/DDBJ whole genome shotgun (WGS) entry which is preliminary data.</text>
</comment>
<dbReference type="GO" id="GO:0022857">
    <property type="term" value="F:transmembrane transporter activity"/>
    <property type="evidence" value="ECO:0007669"/>
    <property type="project" value="InterPro"/>
</dbReference>
<gene>
    <name evidence="10" type="ORF">dsmv_0637</name>
</gene>
<dbReference type="InterPro" id="IPR000060">
    <property type="entry name" value="BCCT_transptr"/>
</dbReference>
<feature type="transmembrane region" description="Helical" evidence="9">
    <location>
        <begin position="88"/>
        <end position="108"/>
    </location>
</feature>
<evidence type="ECO:0000256" key="2">
    <source>
        <dbReference type="ARBA" id="ARBA00005658"/>
    </source>
</evidence>
<name>S7TFD7_DESML</name>
<keyword evidence="7 9" id="KW-0472">Membrane</keyword>
<dbReference type="EMBL" id="ATHJ01000105">
    <property type="protein sequence ID" value="EPR35932.1"/>
    <property type="molecule type" value="Genomic_DNA"/>
</dbReference>
<comment type="similarity">
    <text evidence="2">Belongs to the BCCT transporter (TC 2.A.15) family.</text>
</comment>
<dbReference type="AlphaFoldDB" id="S7TFD7"/>
<comment type="subcellular location">
    <subcellularLocation>
        <location evidence="1">Cell membrane</location>
        <topology evidence="1">Multi-pass membrane protein</topology>
    </subcellularLocation>
</comment>
<feature type="transmembrane region" description="Helical" evidence="9">
    <location>
        <begin position="446"/>
        <end position="467"/>
    </location>
</feature>
<evidence type="ECO:0000256" key="7">
    <source>
        <dbReference type="ARBA" id="ARBA00023136"/>
    </source>
</evidence>
<evidence type="ECO:0000256" key="5">
    <source>
        <dbReference type="ARBA" id="ARBA00022692"/>
    </source>
</evidence>
<protein>
    <submittedName>
        <fullName evidence="10">Choline/carnitine/betaine transporter</fullName>
    </submittedName>
</protein>
<dbReference type="STRING" id="897.B2D07_15835"/>
<keyword evidence="6 9" id="KW-1133">Transmembrane helix</keyword>
<dbReference type="RefSeq" id="WP_020877748.1">
    <property type="nucleotide sequence ID" value="NZ_ATHJ01000105.1"/>
</dbReference>
<dbReference type="PROSITE" id="PS01303">
    <property type="entry name" value="BCCT"/>
    <property type="match status" value="1"/>
</dbReference>
<accession>S7TFD7</accession>
<dbReference type="Proteomes" id="UP000014977">
    <property type="component" value="Unassembled WGS sequence"/>
</dbReference>
<feature type="transmembrane region" description="Helical" evidence="9">
    <location>
        <begin position="217"/>
        <end position="241"/>
    </location>
</feature>
<dbReference type="OrthoDB" id="9775735at2"/>
<keyword evidence="4" id="KW-1003">Cell membrane</keyword>
<evidence type="ECO:0000256" key="6">
    <source>
        <dbReference type="ARBA" id="ARBA00022989"/>
    </source>
</evidence>
<sequence>MNDNTIDKTVSIVSAVCCLAFVFMTMASPSQMKAVFDHIFKFFIANFGWAYMICVAGFVLFCFVMAFSRFGRIRLGKDEEHPEFSLPAWFAMLFAAGMGIGLVFWGVAEPVYHFAGPPFAEPKSVEAAAEALRTAVFHWGLHPWACYAVVAMVLAYFQFRKGYPGLISATLTPILGEKAVSGVTGKVIDAVAVVTTLFGVATSLGLGAMQVGTGLDLLYGVGSGVSVSIFVIVAVTILFITSAVTGINRGIKWLSNINMILAFGLMLLVLFLGPTRYILNSAVESLGNYLQNIVWLSFFVDANGAVAKHTGYDWSGAWTLFYWAWWLTWAPFVGVFIARISRGRTIREFVLGALLAPTLLCAVWFNILGGSAVFMELNGSPGIADATFKDVTTAIFTLFDNFPIGAFLSLLSMVIVSIFFITSADSATFVVGMMTSGGSLEPKTGLKVFWGLVCSSIAAMLLLAGGLKAIQTVAFVVSFPFMILMLFMAASLVKDIAGVPDTADKPPRQCSSTRVAAVESDASEASMP</sequence>
<dbReference type="InterPro" id="IPR018093">
    <property type="entry name" value="BCCT_CS"/>
</dbReference>
<dbReference type="NCBIfam" id="TIGR00842">
    <property type="entry name" value="bcct"/>
    <property type="match status" value="1"/>
</dbReference>
<feature type="transmembrane region" description="Helical" evidence="9">
    <location>
        <begin position="406"/>
        <end position="434"/>
    </location>
</feature>
<feature type="region of interest" description="Disordered" evidence="8">
    <location>
        <begin position="504"/>
        <end position="528"/>
    </location>
</feature>
<feature type="transmembrane region" description="Helical" evidence="9">
    <location>
        <begin position="12"/>
        <end position="29"/>
    </location>
</feature>
<dbReference type="Pfam" id="PF02028">
    <property type="entry name" value="BCCT"/>
    <property type="match status" value="1"/>
</dbReference>